<dbReference type="Gene3D" id="3.40.50.300">
    <property type="entry name" value="P-loop containing nucleotide triphosphate hydrolases"/>
    <property type="match status" value="2"/>
</dbReference>
<dbReference type="InterPro" id="IPR027417">
    <property type="entry name" value="P-loop_NTPase"/>
</dbReference>
<dbReference type="InterPro" id="IPR055414">
    <property type="entry name" value="LRR_R13L4/SHOC2-like"/>
</dbReference>
<evidence type="ECO:0000259" key="5">
    <source>
        <dbReference type="Pfam" id="PF23598"/>
    </source>
</evidence>
<dbReference type="OMA" id="PVANCHE"/>
<accession>A0A803MX13</accession>
<dbReference type="InterPro" id="IPR058922">
    <property type="entry name" value="WHD_DRP"/>
</dbReference>
<dbReference type="EnsemblPlants" id="AUR62036743-RA">
    <property type="protein sequence ID" value="AUR62036743-RA:cds"/>
    <property type="gene ID" value="AUR62036743"/>
</dbReference>
<evidence type="ECO:0000256" key="1">
    <source>
        <dbReference type="ARBA" id="ARBA00022737"/>
    </source>
</evidence>
<dbReference type="SUPFAM" id="SSF52540">
    <property type="entry name" value="P-loop containing nucleoside triphosphate hydrolases"/>
    <property type="match status" value="1"/>
</dbReference>
<evidence type="ECO:0000259" key="3">
    <source>
        <dbReference type="Pfam" id="PF00931"/>
    </source>
</evidence>
<dbReference type="PANTHER" id="PTHR36766">
    <property type="entry name" value="PLANT BROAD-SPECTRUM MILDEW RESISTANCE PROTEIN RPW8"/>
    <property type="match status" value="1"/>
</dbReference>
<feature type="domain" description="NB-ARC" evidence="3">
    <location>
        <begin position="114"/>
        <end position="200"/>
    </location>
</feature>
<sequence>MSRRVKKIKKKLGAFADNHRKFGLAVNSHQPVVRRVESCSYVCVNDVIGREDDLKALMPMLDSDFKDDVGFVTIVGVGGLGKTTLAQLVYHGERVKHEFPLRQWKQDGFGMDPLQSELQEQLGGKKYLLVLDDVWSEDRFKWLDVRKFLMLGGRGSSVVVTTRSKMTANIIGSEHSTYELKGLSKEDSWRLFEMTAFGMEHNLICPSELVEIGEKIIEKCHNAPLAIKVVGSLLFGQDTSKWRSFQKCGLAKIRKGENEVMSVLNLSYHNLESPLKTCFRYCALFPKNFVICKRKLISLWMAQQYIVPFDEGQSVEDAGEEYFSILLRRCFFHDVIKNEYGDVKSFKIHDLMHDVAQDVAGKEICLANSITSNLADTTRHIFHAGNTCTKSFSKLKIRSYLRDGYNQLQVSTLLASWRCLRILDLHDLGIKYLPDSIGKLVHLRYLDLSGNRNLKALPDSVTNLLLHMPPCLNKLTCLHALSNFVVGNEDIYGKQCVGQLEDLKALKNLKGNIDISIYASGSDVKENDSEVGYLKSMEHFKGVSITFEGCHLPEEDYGPVANCHESVLKNLQPHPNLKSLKLSGFQEDMSSTNGNAAELNFCSLKFLEIRDLPKLKGWWREEELIADHVIDSSKSLKPSFPLLSVLVIDNCRNLTSFPPCTILEQLSLISLNKFPRIRMGQEDVGFVSSLSNSTMSDTGTSLSKLRHVAFDDILYFNTIPVECLTSMCIRHALELECLSEVGELLKRCSSLRKLAISCCFKLRSLSGGLEYLTGLESLSIHVTPMVFSSTEE</sequence>
<dbReference type="InterPro" id="IPR032675">
    <property type="entry name" value="LRR_dom_sf"/>
</dbReference>
<proteinExistence type="predicted"/>
<evidence type="ECO:0000259" key="4">
    <source>
        <dbReference type="Pfam" id="PF23559"/>
    </source>
</evidence>
<feature type="domain" description="NB-ARC" evidence="3">
    <location>
        <begin position="51"/>
        <end position="105"/>
    </location>
</feature>
<dbReference type="Pfam" id="PF23598">
    <property type="entry name" value="LRR_14"/>
    <property type="match status" value="1"/>
</dbReference>
<dbReference type="SUPFAM" id="SSF52058">
    <property type="entry name" value="L domain-like"/>
    <property type="match status" value="1"/>
</dbReference>
<name>A0A803MX13_CHEQI</name>
<dbReference type="Gene3D" id="3.80.10.10">
    <property type="entry name" value="Ribonuclease Inhibitor"/>
    <property type="match status" value="1"/>
</dbReference>
<dbReference type="PANTHER" id="PTHR36766:SF35">
    <property type="entry name" value="DISEASE RESISTANCE PROTEIN RGA3"/>
    <property type="match status" value="1"/>
</dbReference>
<dbReference type="FunFam" id="1.10.10.10:FF:000322">
    <property type="entry name" value="Probable disease resistance protein At1g63360"/>
    <property type="match status" value="1"/>
</dbReference>
<dbReference type="Pfam" id="PF00931">
    <property type="entry name" value="NB-ARC"/>
    <property type="match status" value="2"/>
</dbReference>
<organism evidence="6 7">
    <name type="scientific">Chenopodium quinoa</name>
    <name type="common">Quinoa</name>
    <dbReference type="NCBI Taxonomy" id="63459"/>
    <lineage>
        <taxon>Eukaryota</taxon>
        <taxon>Viridiplantae</taxon>
        <taxon>Streptophyta</taxon>
        <taxon>Embryophyta</taxon>
        <taxon>Tracheophyta</taxon>
        <taxon>Spermatophyta</taxon>
        <taxon>Magnoliopsida</taxon>
        <taxon>eudicotyledons</taxon>
        <taxon>Gunneridae</taxon>
        <taxon>Pentapetalae</taxon>
        <taxon>Caryophyllales</taxon>
        <taxon>Chenopodiaceae</taxon>
        <taxon>Chenopodioideae</taxon>
        <taxon>Atripliceae</taxon>
        <taxon>Chenopodium</taxon>
    </lineage>
</organism>
<reference evidence="6" key="1">
    <citation type="journal article" date="2017" name="Nature">
        <title>The genome of Chenopodium quinoa.</title>
        <authorList>
            <person name="Jarvis D.E."/>
            <person name="Ho Y.S."/>
            <person name="Lightfoot D.J."/>
            <person name="Schmoeckel S.M."/>
            <person name="Li B."/>
            <person name="Borm T.J.A."/>
            <person name="Ohyanagi H."/>
            <person name="Mineta K."/>
            <person name="Michell C.T."/>
            <person name="Saber N."/>
            <person name="Kharbatia N.M."/>
            <person name="Rupper R.R."/>
            <person name="Sharp A.R."/>
            <person name="Dally N."/>
            <person name="Boughton B.A."/>
            <person name="Woo Y.H."/>
            <person name="Gao G."/>
            <person name="Schijlen E.G.W.M."/>
            <person name="Guo X."/>
            <person name="Momin A.A."/>
            <person name="Negrao S."/>
            <person name="Al-Babili S."/>
            <person name="Gehring C."/>
            <person name="Roessner U."/>
            <person name="Jung C."/>
            <person name="Murphy K."/>
            <person name="Arold S.T."/>
            <person name="Gojobori T."/>
            <person name="van der Linden C.G."/>
            <person name="van Loo E.N."/>
            <person name="Jellen E.N."/>
            <person name="Maughan P.J."/>
            <person name="Tester M."/>
        </authorList>
    </citation>
    <scope>NUCLEOTIDE SEQUENCE [LARGE SCALE GENOMIC DNA]</scope>
    <source>
        <strain evidence="6">cv. PI 614886</strain>
    </source>
</reference>
<dbReference type="InterPro" id="IPR042197">
    <property type="entry name" value="Apaf_helical"/>
</dbReference>
<feature type="domain" description="Disease resistance protein winged helix" evidence="4">
    <location>
        <begin position="284"/>
        <end position="356"/>
    </location>
</feature>
<dbReference type="GO" id="GO:0043531">
    <property type="term" value="F:ADP binding"/>
    <property type="evidence" value="ECO:0007669"/>
    <property type="project" value="InterPro"/>
</dbReference>
<keyword evidence="7" id="KW-1185">Reference proteome</keyword>
<protein>
    <recommendedName>
        <fullName evidence="8">NB-ARC domain-containing protein</fullName>
    </recommendedName>
</protein>
<dbReference type="Gramene" id="AUR62036743-RA">
    <property type="protein sequence ID" value="AUR62036743-RA:cds"/>
    <property type="gene ID" value="AUR62036743"/>
</dbReference>
<evidence type="ECO:0000313" key="6">
    <source>
        <dbReference type="EnsemblPlants" id="AUR62036743-RA:cds"/>
    </source>
</evidence>
<dbReference type="PRINTS" id="PR00364">
    <property type="entry name" value="DISEASERSIST"/>
</dbReference>
<dbReference type="Gene3D" id="1.10.8.430">
    <property type="entry name" value="Helical domain of apoptotic protease-activating factors"/>
    <property type="match status" value="1"/>
</dbReference>
<dbReference type="Proteomes" id="UP000596660">
    <property type="component" value="Unplaced"/>
</dbReference>
<dbReference type="Gene3D" id="1.10.10.10">
    <property type="entry name" value="Winged helix-like DNA-binding domain superfamily/Winged helix DNA-binding domain"/>
    <property type="match status" value="1"/>
</dbReference>
<dbReference type="InterPro" id="IPR036388">
    <property type="entry name" value="WH-like_DNA-bd_sf"/>
</dbReference>
<evidence type="ECO:0000256" key="2">
    <source>
        <dbReference type="ARBA" id="ARBA00022821"/>
    </source>
</evidence>
<dbReference type="GO" id="GO:0006952">
    <property type="term" value="P:defense response"/>
    <property type="evidence" value="ECO:0007669"/>
    <property type="project" value="UniProtKB-KW"/>
</dbReference>
<dbReference type="Pfam" id="PF23559">
    <property type="entry name" value="WHD_DRP"/>
    <property type="match status" value="1"/>
</dbReference>
<evidence type="ECO:0008006" key="8">
    <source>
        <dbReference type="Google" id="ProtNLM"/>
    </source>
</evidence>
<reference evidence="6" key="2">
    <citation type="submission" date="2021-03" db="UniProtKB">
        <authorList>
            <consortium name="EnsemblPlants"/>
        </authorList>
    </citation>
    <scope>IDENTIFICATION</scope>
</reference>
<dbReference type="InterPro" id="IPR002182">
    <property type="entry name" value="NB-ARC"/>
</dbReference>
<keyword evidence="2" id="KW-0611">Plant defense</keyword>
<dbReference type="AlphaFoldDB" id="A0A803MX13"/>
<evidence type="ECO:0000313" key="7">
    <source>
        <dbReference type="Proteomes" id="UP000596660"/>
    </source>
</evidence>
<keyword evidence="1" id="KW-0677">Repeat</keyword>
<feature type="domain" description="Disease resistance R13L4/SHOC-2-like LRR" evidence="5">
    <location>
        <begin position="417"/>
        <end position="583"/>
    </location>
</feature>